<proteinExistence type="predicted"/>
<dbReference type="PROSITE" id="PS51918">
    <property type="entry name" value="RADICAL_SAM"/>
    <property type="match status" value="1"/>
</dbReference>
<organism evidence="8 9">
    <name type="scientific">Sphingomonas oligophenolica</name>
    <dbReference type="NCBI Taxonomy" id="301154"/>
    <lineage>
        <taxon>Bacteria</taxon>
        <taxon>Pseudomonadati</taxon>
        <taxon>Pseudomonadota</taxon>
        <taxon>Alphaproteobacteria</taxon>
        <taxon>Sphingomonadales</taxon>
        <taxon>Sphingomonadaceae</taxon>
        <taxon>Sphingomonas</taxon>
    </lineage>
</organism>
<feature type="domain" description="Radical SAM core" evidence="7">
    <location>
        <begin position="241"/>
        <end position="468"/>
    </location>
</feature>
<dbReference type="RefSeq" id="WP_343889505.1">
    <property type="nucleotide sequence ID" value="NZ_BAAAEH010000022.1"/>
</dbReference>
<dbReference type="Pfam" id="PF04055">
    <property type="entry name" value="Radical_SAM"/>
    <property type="match status" value="1"/>
</dbReference>
<evidence type="ECO:0000313" key="8">
    <source>
        <dbReference type="EMBL" id="MEN2789717.1"/>
    </source>
</evidence>
<dbReference type="SFLD" id="SFLDF00324">
    <property type="entry name" value="bacteriocin_maturation"/>
    <property type="match status" value="1"/>
</dbReference>
<evidence type="ECO:0000259" key="6">
    <source>
        <dbReference type="PROSITE" id="PS51332"/>
    </source>
</evidence>
<dbReference type="Gene3D" id="3.40.50.280">
    <property type="entry name" value="Cobalamin-binding domain"/>
    <property type="match status" value="1"/>
</dbReference>
<protein>
    <submittedName>
        <fullName evidence="8">RiPP maturation radical SAM C-methyltransferase</fullName>
    </submittedName>
</protein>
<evidence type="ECO:0000259" key="7">
    <source>
        <dbReference type="PROSITE" id="PS51918"/>
    </source>
</evidence>
<feature type="domain" description="B12-binding" evidence="6">
    <location>
        <begin position="63"/>
        <end position="202"/>
    </location>
</feature>
<dbReference type="InterPro" id="IPR006638">
    <property type="entry name" value="Elp3/MiaA/NifB-like_rSAM"/>
</dbReference>
<dbReference type="SMART" id="SM00729">
    <property type="entry name" value="Elp3"/>
    <property type="match status" value="1"/>
</dbReference>
<evidence type="ECO:0000256" key="4">
    <source>
        <dbReference type="ARBA" id="ARBA00023004"/>
    </source>
</evidence>
<dbReference type="InterPro" id="IPR051198">
    <property type="entry name" value="BchE-like"/>
</dbReference>
<dbReference type="PANTHER" id="PTHR43409">
    <property type="entry name" value="ANAEROBIC MAGNESIUM-PROTOPORPHYRIN IX MONOMETHYL ESTER CYCLASE-RELATED"/>
    <property type="match status" value="1"/>
</dbReference>
<dbReference type="InterPro" id="IPR006158">
    <property type="entry name" value="Cobalamin-bd"/>
</dbReference>
<keyword evidence="4" id="KW-0408">Iron</keyword>
<keyword evidence="2" id="KW-0949">S-adenosyl-L-methionine</keyword>
<evidence type="ECO:0000256" key="2">
    <source>
        <dbReference type="ARBA" id="ARBA00022691"/>
    </source>
</evidence>
<sequence length="601" mass="66665">MSPVTEICLVVPPFDSMHYPQLGTAILKSACAARGLDTRIVYAGIALAKRVGFEAYDAISHGQMKAMVGERLFRPHAYPPATLATLPQLETLTDAQYADHDRVVDAIPPMLDEVVDQILALRPRIVGVSSTFEQNMAASAIARRVKEADPTIVTVMGGANAAWPLSLGLARAFPWIDHFFAGEADIDFPEFCENYLRHGVRAEARVIHTEPIRDMRTVFAPDYTDFFATLRPLQAAGALPDWLPRYLMMETSRGCWWGAKNHCSFCGLNGEGMAFREKPVETVADELDALEHWGVDQVFMTDNIMPMRYLRELWPDLAARGPRMKIFYEVKANLTEAQLDTMAMGGIVSIQPGIESLSSEVLKLMRKGVSAHQNIALLRHCRGIGMRVHWGMIYGFPGEEADHYEAMIGLIPKLAHLHGPTGRNAILIDRYSPYYNDPVDLGIGEIAPFPGYRQLYPPDVGADEVGYHFSGSYTTPLLSDPDLIGRLHAVMDAWKQAWRQDKLPALELFDIGAVQAVLDTRAIARAPLTPLTAAQVALLLELEKPMPRRSLAPEKLADADWLIARDFVINYEDRLMSIVVRARPEVTAQSLLRKAGALVAA</sequence>
<keyword evidence="9" id="KW-1185">Reference proteome</keyword>
<dbReference type="EMBL" id="JBDIME010000005">
    <property type="protein sequence ID" value="MEN2789717.1"/>
    <property type="molecule type" value="Genomic_DNA"/>
</dbReference>
<evidence type="ECO:0000256" key="1">
    <source>
        <dbReference type="ARBA" id="ARBA00001966"/>
    </source>
</evidence>
<dbReference type="InterPro" id="IPR007197">
    <property type="entry name" value="rSAM"/>
</dbReference>
<dbReference type="NCBIfam" id="TIGR03975">
    <property type="entry name" value="rSAM_ocin_1"/>
    <property type="match status" value="1"/>
</dbReference>
<dbReference type="Gene3D" id="3.80.30.20">
    <property type="entry name" value="tm_1862 like domain"/>
    <property type="match status" value="1"/>
</dbReference>
<dbReference type="SFLD" id="SFLDG01082">
    <property type="entry name" value="B12-binding_domain_containing"/>
    <property type="match status" value="1"/>
</dbReference>
<dbReference type="InterPro" id="IPR023404">
    <property type="entry name" value="rSAM_horseshoe"/>
</dbReference>
<comment type="caution">
    <text evidence="8">The sequence shown here is derived from an EMBL/GenBank/DDBJ whole genome shotgun (WGS) entry which is preliminary data.</text>
</comment>
<gene>
    <name evidence="8" type="ORF">ABC974_08780</name>
</gene>
<evidence type="ECO:0000256" key="5">
    <source>
        <dbReference type="ARBA" id="ARBA00023014"/>
    </source>
</evidence>
<accession>A0ABU9Y1Q8</accession>
<dbReference type="InterPro" id="IPR023984">
    <property type="entry name" value="rSAM_ocin_1"/>
</dbReference>
<dbReference type="SFLD" id="SFLDS00029">
    <property type="entry name" value="Radical_SAM"/>
    <property type="match status" value="1"/>
</dbReference>
<dbReference type="SUPFAM" id="SSF102114">
    <property type="entry name" value="Radical SAM enzymes"/>
    <property type="match status" value="1"/>
</dbReference>
<evidence type="ECO:0000256" key="3">
    <source>
        <dbReference type="ARBA" id="ARBA00022723"/>
    </source>
</evidence>
<name>A0ABU9Y1Q8_9SPHN</name>
<reference evidence="8 9" key="1">
    <citation type="submission" date="2024-05" db="EMBL/GenBank/DDBJ databases">
        <authorList>
            <person name="Liu Q."/>
            <person name="Xin Y.-H."/>
        </authorList>
    </citation>
    <scope>NUCLEOTIDE SEQUENCE [LARGE SCALE GENOMIC DNA]</scope>
    <source>
        <strain evidence="8 9">CGMCC 1.10181</strain>
    </source>
</reference>
<keyword evidence="3" id="KW-0479">Metal-binding</keyword>
<dbReference type="PROSITE" id="PS51332">
    <property type="entry name" value="B12_BINDING"/>
    <property type="match status" value="1"/>
</dbReference>
<dbReference type="CDD" id="cd01335">
    <property type="entry name" value="Radical_SAM"/>
    <property type="match status" value="1"/>
</dbReference>
<dbReference type="InterPro" id="IPR058240">
    <property type="entry name" value="rSAM_sf"/>
</dbReference>
<dbReference type="Proteomes" id="UP001419910">
    <property type="component" value="Unassembled WGS sequence"/>
</dbReference>
<keyword evidence="5" id="KW-0411">Iron-sulfur</keyword>
<comment type="cofactor">
    <cofactor evidence="1">
        <name>[4Fe-4S] cluster</name>
        <dbReference type="ChEBI" id="CHEBI:49883"/>
    </cofactor>
</comment>
<dbReference type="PANTHER" id="PTHR43409:SF7">
    <property type="entry name" value="BLL1977 PROTEIN"/>
    <property type="match status" value="1"/>
</dbReference>
<evidence type="ECO:0000313" key="9">
    <source>
        <dbReference type="Proteomes" id="UP001419910"/>
    </source>
</evidence>